<dbReference type="InterPro" id="IPR001478">
    <property type="entry name" value="PDZ"/>
</dbReference>
<dbReference type="AlphaFoldDB" id="A0A974H4F5"/>
<organism evidence="4 5">
    <name type="scientific">Xenopus laevis</name>
    <name type="common">African clawed frog</name>
    <dbReference type="NCBI Taxonomy" id="8355"/>
    <lineage>
        <taxon>Eukaryota</taxon>
        <taxon>Metazoa</taxon>
        <taxon>Chordata</taxon>
        <taxon>Craniata</taxon>
        <taxon>Vertebrata</taxon>
        <taxon>Euteleostomi</taxon>
        <taxon>Amphibia</taxon>
        <taxon>Batrachia</taxon>
        <taxon>Anura</taxon>
        <taxon>Pipoidea</taxon>
        <taxon>Pipidae</taxon>
        <taxon>Xenopodinae</taxon>
        <taxon>Xenopus</taxon>
        <taxon>Xenopus</taxon>
    </lineage>
</organism>
<feature type="domain" description="PDZ" evidence="3">
    <location>
        <begin position="240"/>
        <end position="316"/>
    </location>
</feature>
<accession>A0A974H4F5</accession>
<feature type="compositionally biased region" description="Polar residues" evidence="2">
    <location>
        <begin position="180"/>
        <end position="194"/>
    </location>
</feature>
<evidence type="ECO:0000256" key="1">
    <source>
        <dbReference type="SAM" id="Coils"/>
    </source>
</evidence>
<sequence length="767" mass="84641">MWPGVGKMPSVSVFCKGAVLISSQQIRALRFSQVMLFLHKDHSLQAKARQQRVKQIQAPGRESSGTRQRRTVGPLGMQYRWPPLHPPGIKVIGGVREISGEEYGVYVKRILPGGIAYSDGRLQSGDQILEVNGDSLLGVSSERAVDILRMASATNYMRLLIARDDEARKEFSKLMEKYGSSHSDTGSARSSPIMQGSRYLESTSSESSSRSQSPLLLSPGSSHGQFTGSSSLSPHSTMSDIGIQNISVAKSTGLGLVISGGFNRQEGPMVYVQEVLVDGDCSRDGRLRAGDQLVSINRETLVGVTNEEAKRVLARSRFRQGSCTDVSFVPAAVHHPGLSGANSATSSPQRIVGNGLPSCRLKVHVRSPECRNENHMPSPSPDICPPELTVSAPVLPPNHRAYTGNKQKVTLDPHVRLKEEKLELILQYLGLDVSEEKKKELHQGLISDCQGTVSYGDILRAMRDGLHEELEEASLDYSSLLFTHYQVANLLDTSAFHSPVTKEIELPRFSESLELEQLQEEVTDLRQEVRRLKVLLKEAEKSKRATEDELQSLNQKVLGLLSENQCLQSKLQVADLAQRQAHSAEHDYEEVIHLLEAEISELKSQMMGKKKLSLEVPEGLDLNRRLSLSDCQLRKSELSRRHLEVSNKKLLDFVQKIQNFLSTSLQSSEGKRRPSRDSNCSDSDANVSVPSAESLVTEVTDILESCTACPYPSTDIQSFNRPAYSPGSSSENMVWPLPPSPFLVQSLSGSEEDLLCATKEHEDKPTE</sequence>
<dbReference type="PROSITE" id="PS50106">
    <property type="entry name" value="PDZ"/>
    <property type="match status" value="2"/>
</dbReference>
<dbReference type="Gene3D" id="2.30.42.10">
    <property type="match status" value="2"/>
</dbReference>
<dbReference type="CDD" id="cd06698">
    <property type="entry name" value="PDZ1_hSTXBP4-PDZ2_GgSTXBP4-like"/>
    <property type="match status" value="1"/>
</dbReference>
<keyword evidence="1" id="KW-0175">Coiled coil</keyword>
<name>A0A974H4F5_XENLA</name>
<gene>
    <name evidence="4" type="ORF">XELAEV_18045602mg</name>
</gene>
<evidence type="ECO:0000313" key="5">
    <source>
        <dbReference type="Proteomes" id="UP000694892"/>
    </source>
</evidence>
<dbReference type="Proteomes" id="UP000694892">
    <property type="component" value="Chromosome 9_10L"/>
</dbReference>
<feature type="region of interest" description="Disordered" evidence="2">
    <location>
        <begin position="177"/>
        <end position="235"/>
    </location>
</feature>
<proteinExistence type="predicted"/>
<feature type="compositionally biased region" description="Low complexity" evidence="2">
    <location>
        <begin position="196"/>
        <end position="222"/>
    </location>
</feature>
<feature type="domain" description="PDZ" evidence="3">
    <location>
        <begin position="88"/>
        <end position="163"/>
    </location>
</feature>
<dbReference type="PANTHER" id="PTHR19964">
    <property type="entry name" value="MULTIPLE PDZ DOMAIN PROTEIN"/>
    <property type="match status" value="1"/>
</dbReference>
<feature type="compositionally biased region" description="Polar residues" evidence="2">
    <location>
        <begin position="677"/>
        <end position="690"/>
    </location>
</feature>
<dbReference type="SUPFAM" id="SSF50156">
    <property type="entry name" value="PDZ domain-like"/>
    <property type="match status" value="2"/>
</dbReference>
<feature type="region of interest" description="Disordered" evidence="2">
    <location>
        <begin position="665"/>
        <end position="690"/>
    </location>
</feature>
<protein>
    <recommendedName>
        <fullName evidence="3">PDZ domain-containing protein</fullName>
    </recommendedName>
</protein>
<evidence type="ECO:0000256" key="2">
    <source>
        <dbReference type="SAM" id="MobiDB-lite"/>
    </source>
</evidence>
<dbReference type="InterPro" id="IPR036034">
    <property type="entry name" value="PDZ_sf"/>
</dbReference>
<dbReference type="PANTHER" id="PTHR19964:SF35">
    <property type="entry name" value="PDZ DOMAIN-CONTAINING PROTEIN"/>
    <property type="match status" value="1"/>
</dbReference>
<dbReference type="Pfam" id="PF00595">
    <property type="entry name" value="PDZ"/>
    <property type="match status" value="2"/>
</dbReference>
<dbReference type="OMA" id="SWTHPVT"/>
<dbReference type="InterPro" id="IPR051342">
    <property type="entry name" value="PDZ_scaffold"/>
</dbReference>
<dbReference type="CDD" id="cd06692">
    <property type="entry name" value="PDZ1_GgSTXBP4-like"/>
    <property type="match status" value="1"/>
</dbReference>
<feature type="coiled-coil region" evidence="1">
    <location>
        <begin position="508"/>
        <end position="612"/>
    </location>
</feature>
<reference evidence="5" key="1">
    <citation type="journal article" date="2016" name="Nature">
        <title>Genome evolution in the allotetraploid frog Xenopus laevis.</title>
        <authorList>
            <person name="Session A.M."/>
            <person name="Uno Y."/>
            <person name="Kwon T."/>
            <person name="Chapman J.A."/>
            <person name="Toyoda A."/>
            <person name="Takahashi S."/>
            <person name="Fukui A."/>
            <person name="Hikosaka A."/>
            <person name="Suzuki A."/>
            <person name="Kondo M."/>
            <person name="van Heeringen S.J."/>
            <person name="Quigley I."/>
            <person name="Heinz S."/>
            <person name="Ogino H."/>
            <person name="Ochi H."/>
            <person name="Hellsten U."/>
            <person name="Lyons J.B."/>
            <person name="Simakov O."/>
            <person name="Putnam N."/>
            <person name="Stites J."/>
            <person name="Kuroki Y."/>
            <person name="Tanaka T."/>
            <person name="Michiue T."/>
            <person name="Watanabe M."/>
            <person name="Bogdanovic O."/>
            <person name="Lister R."/>
            <person name="Georgiou G."/>
            <person name="Paranjpe S.S."/>
            <person name="van Kruijsbergen I."/>
            <person name="Shu S."/>
            <person name="Carlson J."/>
            <person name="Kinoshita T."/>
            <person name="Ohta Y."/>
            <person name="Mawaribuchi S."/>
            <person name="Jenkins J."/>
            <person name="Grimwood J."/>
            <person name="Schmutz J."/>
            <person name="Mitros T."/>
            <person name="Mozaffari S.V."/>
            <person name="Suzuki Y."/>
            <person name="Haramoto Y."/>
            <person name="Yamamoto T.S."/>
            <person name="Takagi C."/>
            <person name="Heald R."/>
            <person name="Miller K."/>
            <person name="Haudenschild C."/>
            <person name="Kitzman J."/>
            <person name="Nakayama T."/>
            <person name="Izutsu Y."/>
            <person name="Robert J."/>
            <person name="Fortriede J."/>
            <person name="Burns K."/>
            <person name="Lotay V."/>
            <person name="Karimi K."/>
            <person name="Yasuoka Y."/>
            <person name="Dichmann D.S."/>
            <person name="Flajnik M.F."/>
            <person name="Houston D.W."/>
            <person name="Shendure J."/>
            <person name="DuPasquier L."/>
            <person name="Vize P.D."/>
            <person name="Zorn A.M."/>
            <person name="Ito M."/>
            <person name="Marcotte E.M."/>
            <person name="Wallingford J.B."/>
            <person name="Ito Y."/>
            <person name="Asashima M."/>
            <person name="Ueno N."/>
            <person name="Matsuda Y."/>
            <person name="Veenstra G.J."/>
            <person name="Fujiyama A."/>
            <person name="Harland R.M."/>
            <person name="Taira M."/>
            <person name="Rokhsar D.S."/>
        </authorList>
    </citation>
    <scope>NUCLEOTIDE SEQUENCE [LARGE SCALE GENOMIC DNA]</scope>
    <source>
        <strain evidence="5">J</strain>
    </source>
</reference>
<evidence type="ECO:0000313" key="4">
    <source>
        <dbReference type="EMBL" id="OCT64503.1"/>
    </source>
</evidence>
<feature type="compositionally biased region" description="Polar residues" evidence="2">
    <location>
        <begin position="223"/>
        <end position="235"/>
    </location>
</feature>
<evidence type="ECO:0000259" key="3">
    <source>
        <dbReference type="PROSITE" id="PS50106"/>
    </source>
</evidence>
<dbReference type="SMART" id="SM00228">
    <property type="entry name" value="PDZ"/>
    <property type="match status" value="2"/>
</dbReference>
<dbReference type="SUPFAM" id="SSF161270">
    <property type="entry name" value="PspA lactotransferrin-binding region"/>
    <property type="match status" value="1"/>
</dbReference>
<dbReference type="EMBL" id="CM004482">
    <property type="protein sequence ID" value="OCT64503.1"/>
    <property type="molecule type" value="Genomic_DNA"/>
</dbReference>